<dbReference type="OrthoDB" id="17560at2759"/>
<comment type="caution">
    <text evidence="2">The sequence shown here is derived from an EMBL/GenBank/DDBJ whole genome shotgun (WGS) entry which is preliminary data.</text>
</comment>
<reference evidence="2" key="2">
    <citation type="submission" date="2022-01" db="EMBL/GenBank/DDBJ databases">
        <authorList>
            <person name="Hirooka S."/>
            <person name="Miyagishima S.Y."/>
        </authorList>
    </citation>
    <scope>NUCLEOTIDE SEQUENCE</scope>
    <source>
        <strain evidence="2">NBRC 102759</strain>
    </source>
</reference>
<organism evidence="2 3">
    <name type="scientific">Galdieria partita</name>
    <dbReference type="NCBI Taxonomy" id="83374"/>
    <lineage>
        <taxon>Eukaryota</taxon>
        <taxon>Rhodophyta</taxon>
        <taxon>Bangiophyceae</taxon>
        <taxon>Galdieriales</taxon>
        <taxon>Galdieriaceae</taxon>
        <taxon>Galdieria</taxon>
    </lineage>
</organism>
<name>A0A9C7PVJ8_9RHOD</name>
<evidence type="ECO:0000313" key="3">
    <source>
        <dbReference type="Proteomes" id="UP001061958"/>
    </source>
</evidence>
<proteinExistence type="predicted"/>
<reference evidence="2" key="1">
    <citation type="journal article" date="2022" name="Proc. Natl. Acad. Sci. U.S.A.">
        <title>Life cycle and functional genomics of the unicellular red alga Galdieria for elucidating algal and plant evolution and industrial use.</title>
        <authorList>
            <person name="Hirooka S."/>
            <person name="Itabashi T."/>
            <person name="Ichinose T.M."/>
            <person name="Onuma R."/>
            <person name="Fujiwara T."/>
            <person name="Yamashita S."/>
            <person name="Jong L.W."/>
            <person name="Tomita R."/>
            <person name="Iwane A.H."/>
            <person name="Miyagishima S.Y."/>
        </authorList>
    </citation>
    <scope>NUCLEOTIDE SEQUENCE</scope>
    <source>
        <strain evidence="2">NBRC 102759</strain>
    </source>
</reference>
<protein>
    <recommendedName>
        <fullName evidence="1">Dienelactone hydrolase domain-containing protein</fullName>
    </recommendedName>
</protein>
<evidence type="ECO:0000313" key="2">
    <source>
        <dbReference type="EMBL" id="GJQ10407.1"/>
    </source>
</evidence>
<dbReference type="PANTHER" id="PTHR46623:SF6">
    <property type="entry name" value="ALPHA_BETA-HYDROLASES SUPERFAMILY PROTEIN"/>
    <property type="match status" value="1"/>
</dbReference>
<dbReference type="EMBL" id="BQMJ01000015">
    <property type="protein sequence ID" value="GJQ10407.1"/>
    <property type="molecule type" value="Genomic_DNA"/>
</dbReference>
<dbReference type="PANTHER" id="PTHR46623">
    <property type="entry name" value="CARBOXYMETHYLENEBUTENOLIDASE-RELATED"/>
    <property type="match status" value="1"/>
</dbReference>
<dbReference type="InterPro" id="IPR002925">
    <property type="entry name" value="Dienelactn_hydro"/>
</dbReference>
<dbReference type="Proteomes" id="UP001061958">
    <property type="component" value="Unassembled WGS sequence"/>
</dbReference>
<dbReference type="Pfam" id="PF01738">
    <property type="entry name" value="DLH"/>
    <property type="match status" value="1"/>
</dbReference>
<gene>
    <name evidence="2" type="ORF">GpartN1_g2198.t1</name>
</gene>
<dbReference type="SUPFAM" id="SSF53474">
    <property type="entry name" value="alpha/beta-Hydrolases"/>
    <property type="match status" value="1"/>
</dbReference>
<keyword evidence="3" id="KW-1185">Reference proteome</keyword>
<evidence type="ECO:0000259" key="1">
    <source>
        <dbReference type="Pfam" id="PF01738"/>
    </source>
</evidence>
<dbReference type="Gene3D" id="3.40.50.1820">
    <property type="entry name" value="alpha/beta hydrolase"/>
    <property type="match status" value="1"/>
</dbReference>
<dbReference type="GO" id="GO:0016787">
    <property type="term" value="F:hydrolase activity"/>
    <property type="evidence" value="ECO:0007669"/>
    <property type="project" value="InterPro"/>
</dbReference>
<dbReference type="InterPro" id="IPR051049">
    <property type="entry name" value="Dienelactone_hydrolase-like"/>
</dbReference>
<dbReference type="AlphaFoldDB" id="A0A9C7PVJ8"/>
<feature type="domain" description="Dienelactone hydrolase" evidence="1">
    <location>
        <begin position="13"/>
        <end position="237"/>
    </location>
</feature>
<accession>A0A9C7PVJ8</accession>
<sequence length="241" mass="27331">MSRVTLKKEVEVTAYIFGENHKASYGIVVLHEVWGVNYTIRALAQELSDFLNCKVLLPDLFAGKVARHISEATRIRSLLDWSQVLSDIGIAVRFLRDRQHCRNVAVVGYSLGGALALTAAAAVNGLDCCVCFYGIPPRQLCDVRKISVPIQLHFGEKDQAKGFTDLEEAMRLEEELKLAGVNHELFIYPRAGHGFMSRPDQYDIELADSVKQRILEQYDPESRHLAFQRMISFFMRHFDTV</sequence>
<dbReference type="InterPro" id="IPR029058">
    <property type="entry name" value="AB_hydrolase_fold"/>
</dbReference>